<evidence type="ECO:0000256" key="9">
    <source>
        <dbReference type="ARBA" id="ARBA00022777"/>
    </source>
</evidence>
<evidence type="ECO:0000256" key="2">
    <source>
        <dbReference type="ARBA" id="ARBA00004726"/>
    </source>
</evidence>
<dbReference type="SUPFAM" id="SSF82114">
    <property type="entry name" value="Riboflavin kinase-like"/>
    <property type="match status" value="1"/>
</dbReference>
<dbReference type="Gene3D" id="2.40.30.30">
    <property type="entry name" value="Riboflavin kinase-like"/>
    <property type="match status" value="1"/>
</dbReference>
<evidence type="ECO:0000256" key="6">
    <source>
        <dbReference type="ARBA" id="ARBA00022679"/>
    </source>
</evidence>
<name>A0ABV7L368_9PROT</name>
<dbReference type="Pfam" id="PF06574">
    <property type="entry name" value="FAD_syn"/>
    <property type="match status" value="1"/>
</dbReference>
<dbReference type="Proteomes" id="UP001595528">
    <property type="component" value="Unassembled WGS sequence"/>
</dbReference>
<dbReference type="NCBIfam" id="NF004160">
    <property type="entry name" value="PRK05627.1-3"/>
    <property type="match status" value="1"/>
</dbReference>
<sequence length="336" mass="36474">MRILRHTGDVPAGLRGGVAVLGNFDGVHRGHQALLNLGRERASALGAPLLVITFEPHPRSFFAPGGPPFRLTSLRSKTRLLAALGVDAVIALHFDAELSRMPADTFVDDLLARDLGLRHVVVGYDFSFGHRRGGNAERLRLGGEEHGFTVDVVDPVGEGVLVYSSTRIREALGEGLVAKAAQQLGHWWEIDGRIEKGDQRGRTIGFPTANVAMGDHLQPRFGVYAVRAMLDGGPQPREWLPAVANLGRRPTFDKENVTWEVHFLDLDADLYGLHVRTALVDFIRPEQKFDGLEALKAQIAADALAARDRLASEDTAIARFPLSLATSAPLTIEGAA</sequence>
<evidence type="ECO:0000256" key="8">
    <source>
        <dbReference type="ARBA" id="ARBA00022741"/>
    </source>
</evidence>
<keyword evidence="6 15" id="KW-0808">Transferase</keyword>
<dbReference type="NCBIfam" id="TIGR00083">
    <property type="entry name" value="ribF"/>
    <property type="match status" value="1"/>
</dbReference>
<dbReference type="EC" id="2.7.7.2" evidence="15"/>
<keyword evidence="12" id="KW-0511">Multifunctional enzyme</keyword>
<evidence type="ECO:0000256" key="7">
    <source>
        <dbReference type="ARBA" id="ARBA00022695"/>
    </source>
</evidence>
<reference evidence="18" key="1">
    <citation type="journal article" date="2019" name="Int. J. Syst. Evol. Microbiol.">
        <title>The Global Catalogue of Microorganisms (GCM) 10K type strain sequencing project: providing services to taxonomists for standard genome sequencing and annotation.</title>
        <authorList>
            <consortium name="The Broad Institute Genomics Platform"/>
            <consortium name="The Broad Institute Genome Sequencing Center for Infectious Disease"/>
            <person name="Wu L."/>
            <person name="Ma J."/>
        </authorList>
    </citation>
    <scope>NUCLEOTIDE SEQUENCE [LARGE SCALE GENOMIC DNA]</scope>
    <source>
        <strain evidence="18">KCTC 42964</strain>
    </source>
</reference>
<dbReference type="PIRSF" id="PIRSF004491">
    <property type="entry name" value="FAD_Synth"/>
    <property type="match status" value="1"/>
</dbReference>
<dbReference type="InterPro" id="IPR015864">
    <property type="entry name" value="FAD_synthase"/>
</dbReference>
<comment type="pathway">
    <text evidence="2 15">Cofactor biosynthesis; FAD biosynthesis; FAD from FMN: step 1/1.</text>
</comment>
<dbReference type="InterPro" id="IPR023465">
    <property type="entry name" value="Riboflavin_kinase_dom_sf"/>
</dbReference>
<keyword evidence="11 15" id="KW-0067">ATP-binding</keyword>
<comment type="function">
    <text evidence="1">Catalyzes the phosphorylation of riboflavin to FMN followed by the adenylation of FMN to FAD.</text>
</comment>
<dbReference type="GO" id="GO:0008531">
    <property type="term" value="F:riboflavin kinase activity"/>
    <property type="evidence" value="ECO:0007669"/>
    <property type="project" value="UniProtKB-EC"/>
</dbReference>
<evidence type="ECO:0000313" key="17">
    <source>
        <dbReference type="EMBL" id="MFC3228944.1"/>
    </source>
</evidence>
<gene>
    <name evidence="17" type="ORF">ACFOGJ_16995</name>
</gene>
<evidence type="ECO:0000313" key="18">
    <source>
        <dbReference type="Proteomes" id="UP001595528"/>
    </source>
</evidence>
<evidence type="ECO:0000259" key="16">
    <source>
        <dbReference type="SMART" id="SM00904"/>
    </source>
</evidence>
<evidence type="ECO:0000256" key="13">
    <source>
        <dbReference type="ARBA" id="ARBA00047880"/>
    </source>
</evidence>
<comment type="catalytic activity">
    <reaction evidence="13 15">
        <text>riboflavin + ATP = FMN + ADP + H(+)</text>
        <dbReference type="Rhea" id="RHEA:14357"/>
        <dbReference type="ChEBI" id="CHEBI:15378"/>
        <dbReference type="ChEBI" id="CHEBI:30616"/>
        <dbReference type="ChEBI" id="CHEBI:57986"/>
        <dbReference type="ChEBI" id="CHEBI:58210"/>
        <dbReference type="ChEBI" id="CHEBI:456216"/>
        <dbReference type="EC" id="2.7.1.26"/>
    </reaction>
</comment>
<evidence type="ECO:0000256" key="11">
    <source>
        <dbReference type="ARBA" id="ARBA00022840"/>
    </source>
</evidence>
<feature type="domain" description="Riboflavin kinase" evidence="16">
    <location>
        <begin position="183"/>
        <end position="311"/>
    </location>
</feature>
<comment type="caution">
    <text evidence="17">The sequence shown here is derived from an EMBL/GenBank/DDBJ whole genome shotgun (WGS) entry which is preliminary data.</text>
</comment>
<comment type="similarity">
    <text evidence="15">Belongs to the ribF family.</text>
</comment>
<keyword evidence="18" id="KW-1185">Reference proteome</keyword>
<keyword evidence="5 15" id="KW-0288">FMN</keyword>
<evidence type="ECO:0000256" key="5">
    <source>
        <dbReference type="ARBA" id="ARBA00022643"/>
    </source>
</evidence>
<dbReference type="InterPro" id="IPR002606">
    <property type="entry name" value="Riboflavin_kinase_bac"/>
</dbReference>
<dbReference type="EC" id="2.7.1.26" evidence="15"/>
<evidence type="ECO:0000256" key="1">
    <source>
        <dbReference type="ARBA" id="ARBA00002121"/>
    </source>
</evidence>
<evidence type="ECO:0000256" key="3">
    <source>
        <dbReference type="ARBA" id="ARBA00005201"/>
    </source>
</evidence>
<dbReference type="InterPro" id="IPR014729">
    <property type="entry name" value="Rossmann-like_a/b/a_fold"/>
</dbReference>
<evidence type="ECO:0000256" key="10">
    <source>
        <dbReference type="ARBA" id="ARBA00022827"/>
    </source>
</evidence>
<comment type="catalytic activity">
    <reaction evidence="14 15">
        <text>FMN + ATP + H(+) = FAD + diphosphate</text>
        <dbReference type="Rhea" id="RHEA:17237"/>
        <dbReference type="ChEBI" id="CHEBI:15378"/>
        <dbReference type="ChEBI" id="CHEBI:30616"/>
        <dbReference type="ChEBI" id="CHEBI:33019"/>
        <dbReference type="ChEBI" id="CHEBI:57692"/>
        <dbReference type="ChEBI" id="CHEBI:58210"/>
        <dbReference type="EC" id="2.7.7.2"/>
    </reaction>
</comment>
<keyword evidence="8 15" id="KW-0547">Nucleotide-binding</keyword>
<dbReference type="RefSeq" id="WP_379902599.1">
    <property type="nucleotide sequence ID" value="NZ_JBHRTR010000029.1"/>
</dbReference>
<comment type="pathway">
    <text evidence="3 15">Cofactor biosynthesis; FMN biosynthesis; FMN from riboflavin (ATP route): step 1/1.</text>
</comment>
<keyword evidence="9 15" id="KW-0418">Kinase</keyword>
<dbReference type="PANTHER" id="PTHR22749:SF6">
    <property type="entry name" value="RIBOFLAVIN KINASE"/>
    <property type="match status" value="1"/>
</dbReference>
<keyword evidence="7 15" id="KW-0548">Nucleotidyltransferase</keyword>
<dbReference type="EMBL" id="JBHRTR010000029">
    <property type="protein sequence ID" value="MFC3228944.1"/>
    <property type="molecule type" value="Genomic_DNA"/>
</dbReference>
<protein>
    <recommendedName>
        <fullName evidence="15">Riboflavin biosynthesis protein</fullName>
    </recommendedName>
    <domain>
        <recommendedName>
            <fullName evidence="15">Riboflavin kinase</fullName>
            <ecNumber evidence="15">2.7.1.26</ecNumber>
        </recommendedName>
        <alternativeName>
            <fullName evidence="15">Flavokinase</fullName>
        </alternativeName>
    </domain>
    <domain>
        <recommendedName>
            <fullName evidence="15">FMN adenylyltransferase</fullName>
            <ecNumber evidence="15">2.7.7.2</ecNumber>
        </recommendedName>
        <alternativeName>
            <fullName evidence="15">FAD pyrophosphorylase</fullName>
        </alternativeName>
        <alternativeName>
            <fullName evidence="15">FAD synthase</fullName>
        </alternativeName>
    </domain>
</protein>
<proteinExistence type="inferred from homology"/>
<dbReference type="PANTHER" id="PTHR22749">
    <property type="entry name" value="RIBOFLAVIN KINASE/FMN ADENYLYLTRANSFERASE"/>
    <property type="match status" value="1"/>
</dbReference>
<evidence type="ECO:0000256" key="14">
    <source>
        <dbReference type="ARBA" id="ARBA00049494"/>
    </source>
</evidence>
<evidence type="ECO:0000256" key="15">
    <source>
        <dbReference type="PIRNR" id="PIRNR004491"/>
    </source>
</evidence>
<evidence type="ECO:0000256" key="12">
    <source>
        <dbReference type="ARBA" id="ARBA00023268"/>
    </source>
</evidence>
<dbReference type="CDD" id="cd02064">
    <property type="entry name" value="FAD_synthetase_N"/>
    <property type="match status" value="1"/>
</dbReference>
<dbReference type="SUPFAM" id="SSF52374">
    <property type="entry name" value="Nucleotidylyl transferase"/>
    <property type="match status" value="1"/>
</dbReference>
<dbReference type="SMART" id="SM00904">
    <property type="entry name" value="Flavokinase"/>
    <property type="match status" value="1"/>
</dbReference>
<keyword evidence="10 15" id="KW-0274">FAD</keyword>
<dbReference type="InterPro" id="IPR023468">
    <property type="entry name" value="Riboflavin_kinase"/>
</dbReference>
<evidence type="ECO:0000256" key="4">
    <source>
        <dbReference type="ARBA" id="ARBA00022630"/>
    </source>
</evidence>
<accession>A0ABV7L368</accession>
<dbReference type="Gene3D" id="3.40.50.620">
    <property type="entry name" value="HUPs"/>
    <property type="match status" value="1"/>
</dbReference>
<dbReference type="Pfam" id="PF01687">
    <property type="entry name" value="Flavokinase"/>
    <property type="match status" value="1"/>
</dbReference>
<keyword evidence="4 15" id="KW-0285">Flavoprotein</keyword>
<dbReference type="GO" id="GO:0003919">
    <property type="term" value="F:FMN adenylyltransferase activity"/>
    <property type="evidence" value="ECO:0007669"/>
    <property type="project" value="UniProtKB-EC"/>
</dbReference>
<dbReference type="InterPro" id="IPR015865">
    <property type="entry name" value="Riboflavin_kinase_bac/euk"/>
</dbReference>
<organism evidence="17 18">
    <name type="scientific">Marinibaculum pumilum</name>
    <dbReference type="NCBI Taxonomy" id="1766165"/>
    <lineage>
        <taxon>Bacteria</taxon>
        <taxon>Pseudomonadati</taxon>
        <taxon>Pseudomonadota</taxon>
        <taxon>Alphaproteobacteria</taxon>
        <taxon>Rhodospirillales</taxon>
        <taxon>Rhodospirillaceae</taxon>
        <taxon>Marinibaculum</taxon>
    </lineage>
</organism>